<accession>A0A182UE34</accession>
<dbReference type="AlphaFoldDB" id="A0A182UE34"/>
<reference evidence="2" key="1">
    <citation type="submission" date="2014-01" db="EMBL/GenBank/DDBJ databases">
        <title>The Genome Sequence of Anopheles melas CM1001059_A (V2).</title>
        <authorList>
            <consortium name="The Broad Institute Genomics Platform"/>
            <person name="Neafsey D.E."/>
            <person name="Besansky N."/>
            <person name="Howell P."/>
            <person name="Walton C."/>
            <person name="Young S.K."/>
            <person name="Zeng Q."/>
            <person name="Gargeya S."/>
            <person name="Fitzgerald M."/>
            <person name="Haas B."/>
            <person name="Abouelleil A."/>
            <person name="Allen A.W."/>
            <person name="Alvarado L."/>
            <person name="Arachchi H.M."/>
            <person name="Berlin A.M."/>
            <person name="Chapman S.B."/>
            <person name="Gainer-Dewar J."/>
            <person name="Goldberg J."/>
            <person name="Griggs A."/>
            <person name="Gujja S."/>
            <person name="Hansen M."/>
            <person name="Howarth C."/>
            <person name="Imamovic A."/>
            <person name="Ireland A."/>
            <person name="Larimer J."/>
            <person name="McCowan C."/>
            <person name="Murphy C."/>
            <person name="Pearson M."/>
            <person name="Poon T.W."/>
            <person name="Priest M."/>
            <person name="Roberts A."/>
            <person name="Saif S."/>
            <person name="Shea T."/>
            <person name="Sisk P."/>
            <person name="Sykes S."/>
            <person name="Wortman J."/>
            <person name="Nusbaum C."/>
            <person name="Birren B."/>
        </authorList>
    </citation>
    <scope>NUCLEOTIDE SEQUENCE [LARGE SCALE GENOMIC DNA]</scope>
    <source>
        <strain evidence="2">CM1001059</strain>
    </source>
</reference>
<dbReference type="VEuPathDB" id="VectorBase:AMEC018742"/>
<reference evidence="1" key="2">
    <citation type="submission" date="2020-05" db="UniProtKB">
        <authorList>
            <consortium name="EnsemblMetazoa"/>
        </authorList>
    </citation>
    <scope>IDENTIFICATION</scope>
    <source>
        <strain evidence="1">CM1001059</strain>
    </source>
</reference>
<evidence type="ECO:0000313" key="2">
    <source>
        <dbReference type="Proteomes" id="UP000075902"/>
    </source>
</evidence>
<proteinExistence type="predicted"/>
<protein>
    <submittedName>
        <fullName evidence="1">Uncharacterized protein</fullName>
    </submittedName>
</protein>
<dbReference type="Proteomes" id="UP000075902">
    <property type="component" value="Unassembled WGS sequence"/>
</dbReference>
<keyword evidence="2" id="KW-1185">Reference proteome</keyword>
<evidence type="ECO:0000313" key="1">
    <source>
        <dbReference type="EnsemblMetazoa" id="AMEC018742-PA"/>
    </source>
</evidence>
<organism evidence="1 2">
    <name type="scientific">Anopheles melas</name>
    <dbReference type="NCBI Taxonomy" id="34690"/>
    <lineage>
        <taxon>Eukaryota</taxon>
        <taxon>Metazoa</taxon>
        <taxon>Ecdysozoa</taxon>
        <taxon>Arthropoda</taxon>
        <taxon>Hexapoda</taxon>
        <taxon>Insecta</taxon>
        <taxon>Pterygota</taxon>
        <taxon>Neoptera</taxon>
        <taxon>Endopterygota</taxon>
        <taxon>Diptera</taxon>
        <taxon>Nematocera</taxon>
        <taxon>Culicoidea</taxon>
        <taxon>Culicidae</taxon>
        <taxon>Anophelinae</taxon>
        <taxon>Anopheles</taxon>
    </lineage>
</organism>
<name>A0A182UE34_9DIPT</name>
<dbReference type="EnsemblMetazoa" id="AMEC018742-RA">
    <property type="protein sequence ID" value="AMEC018742-PA"/>
    <property type="gene ID" value="AMEC018742"/>
</dbReference>
<sequence>MYLTSSAADGCNCVNSPEELSQIHVVRALLEAQTATPLPRQRAAVEVHHHVPERLHVVAAALLDAEVRIDRGVARRAGQVLVLPVRDVDAGAEVAVLLRQAEVDQEQLVAVPPDPHQEVVRLDVPVDEVLHVQILQPADHLVDQHQHGLDCEVPAAEVEQILERGAEQIHHQHVVAALLPEVADVRDADAPGQHLVQLVLVRQLRVAGQYALHLQRHLLAIGDVNAEMSPNEPDPILRMMRYLPATIKSFILLCLSLFARCFRAHTKSPTARVPARLVCWIDGKWGGLLRD</sequence>